<dbReference type="PANTHER" id="PTHR31751">
    <property type="entry name" value="SI:CH211-108C17.2-RELATED-RELATED"/>
    <property type="match status" value="1"/>
</dbReference>
<evidence type="ECO:0000313" key="3">
    <source>
        <dbReference type="Proteomes" id="UP000230750"/>
    </source>
</evidence>
<feature type="region of interest" description="Disordered" evidence="1">
    <location>
        <begin position="229"/>
        <end position="249"/>
    </location>
</feature>
<keyword evidence="3" id="KW-1185">Reference proteome</keyword>
<dbReference type="AlphaFoldDB" id="A0A2G8LBD3"/>
<dbReference type="STRING" id="307972.A0A2G8LBD3"/>
<evidence type="ECO:0000256" key="1">
    <source>
        <dbReference type="SAM" id="MobiDB-lite"/>
    </source>
</evidence>
<comment type="caution">
    <text evidence="2">The sequence shown here is derived from an EMBL/GenBank/DDBJ whole genome shotgun (WGS) entry which is preliminary data.</text>
</comment>
<dbReference type="OrthoDB" id="5982876at2759"/>
<protein>
    <submittedName>
        <fullName evidence="2">Uncharacterized protein</fullName>
    </submittedName>
</protein>
<feature type="region of interest" description="Disordered" evidence="1">
    <location>
        <begin position="1"/>
        <end position="46"/>
    </location>
</feature>
<feature type="compositionally biased region" description="Basic and acidic residues" evidence="1">
    <location>
        <begin position="118"/>
        <end position="127"/>
    </location>
</feature>
<organism evidence="2 3">
    <name type="scientific">Stichopus japonicus</name>
    <name type="common">Sea cucumber</name>
    <dbReference type="NCBI Taxonomy" id="307972"/>
    <lineage>
        <taxon>Eukaryota</taxon>
        <taxon>Metazoa</taxon>
        <taxon>Echinodermata</taxon>
        <taxon>Eleutherozoa</taxon>
        <taxon>Echinozoa</taxon>
        <taxon>Holothuroidea</taxon>
        <taxon>Aspidochirotacea</taxon>
        <taxon>Aspidochirotida</taxon>
        <taxon>Stichopodidae</taxon>
        <taxon>Apostichopus</taxon>
    </lineage>
</organism>
<gene>
    <name evidence="2" type="ORF">BSL78_05589</name>
</gene>
<accession>A0A2G8LBD3</accession>
<proteinExistence type="predicted"/>
<reference evidence="2 3" key="1">
    <citation type="journal article" date="2017" name="PLoS Biol.">
        <title>The sea cucumber genome provides insights into morphological evolution and visceral regeneration.</title>
        <authorList>
            <person name="Zhang X."/>
            <person name="Sun L."/>
            <person name="Yuan J."/>
            <person name="Sun Y."/>
            <person name="Gao Y."/>
            <person name="Zhang L."/>
            <person name="Li S."/>
            <person name="Dai H."/>
            <person name="Hamel J.F."/>
            <person name="Liu C."/>
            <person name="Yu Y."/>
            <person name="Liu S."/>
            <person name="Lin W."/>
            <person name="Guo K."/>
            <person name="Jin S."/>
            <person name="Xu P."/>
            <person name="Storey K.B."/>
            <person name="Huan P."/>
            <person name="Zhang T."/>
            <person name="Zhou Y."/>
            <person name="Zhang J."/>
            <person name="Lin C."/>
            <person name="Li X."/>
            <person name="Xing L."/>
            <person name="Huo D."/>
            <person name="Sun M."/>
            <person name="Wang L."/>
            <person name="Mercier A."/>
            <person name="Li F."/>
            <person name="Yang H."/>
            <person name="Xiang J."/>
        </authorList>
    </citation>
    <scope>NUCLEOTIDE SEQUENCE [LARGE SCALE GENOMIC DNA]</scope>
    <source>
        <strain evidence="2">Shaxun</strain>
        <tissue evidence="2">Muscle</tissue>
    </source>
</reference>
<dbReference type="Proteomes" id="UP000230750">
    <property type="component" value="Unassembled WGS sequence"/>
</dbReference>
<dbReference type="EMBL" id="MRZV01000140">
    <property type="protein sequence ID" value="PIK57525.1"/>
    <property type="molecule type" value="Genomic_DNA"/>
</dbReference>
<name>A0A2G8LBD3_STIJA</name>
<dbReference type="PANTHER" id="PTHR31751:SF7">
    <property type="entry name" value="THAP-TYPE DOMAIN-CONTAINING PROTEIN"/>
    <property type="match status" value="1"/>
</dbReference>
<evidence type="ECO:0000313" key="2">
    <source>
        <dbReference type="EMBL" id="PIK57525.1"/>
    </source>
</evidence>
<feature type="region of interest" description="Disordered" evidence="1">
    <location>
        <begin position="109"/>
        <end position="142"/>
    </location>
</feature>
<feature type="non-terminal residue" evidence="2">
    <location>
        <position position="456"/>
    </location>
</feature>
<sequence>MEKGSGQGESGERKRPYPGTSVGSSGGRPLLHGPNRNRSVKEQQRQRDATKIYLLRSYVNWQMEKELYKHFHDLTFVSNADFAEHLLQDHTKRFQMHLFRKDAESQTEAFSAAVTTERSVDTQKGEETFDPATSTPLKKPSAMFCPMSPVGVDIEQHGRETADHTHTLGNSCSQKELQKELEYCSDDEGEEDKFGDWEDVMDELNQSKLSVNQLETSLQVDEEVFGFQGDDRDSDETPVFEPNQPKQDTQPFIDSCVKEDKIIVWVSKIEELLKQVHGETCPNPSCQRMLGYQNTFTGSGLKVTWSCCEGHSPGQWFSQPLFNRMYAGNLLIASGVILSGNSLMKMTHFFKTIGLKSITKDTFYRTQRLYVAPVVDNFWQGMQQGILSAYGDQQVVLAGDGRCDSPGHSAQYCSYVFTDEATKKVLHVEVVDVREVGGKSPNMEKMAFERGMDFLM</sequence>